<keyword evidence="4 5" id="KW-0472">Membrane</keyword>
<proteinExistence type="inferred from homology"/>
<gene>
    <name evidence="6" type="ORF">TRIP_B330350</name>
</gene>
<evidence type="ECO:0000256" key="1">
    <source>
        <dbReference type="ARBA" id="ARBA00022475"/>
    </source>
</evidence>
<evidence type="ECO:0000256" key="2">
    <source>
        <dbReference type="ARBA" id="ARBA00022692"/>
    </source>
</evidence>
<dbReference type="GO" id="GO:0005576">
    <property type="term" value="C:extracellular region"/>
    <property type="evidence" value="ECO:0007669"/>
    <property type="project" value="TreeGrafter"/>
</dbReference>
<dbReference type="PANTHER" id="PTHR39344:SF1">
    <property type="entry name" value="UPF0182 PROTEIN SLL1060"/>
    <property type="match status" value="1"/>
</dbReference>
<sequence length="921" mass="103690">MKNFFGPENPGGEMPQIRIEDLDFAKFRRTLRWILLLLGAIFLVRALAWGLSFYTDLLWFEDLGYRAVLMKVLSSRVFLFAAGSMIFAAFAAVNLFLAYRLMGGLSALPGANLPPAVQGSARKLLMLSTIVIVILGALLLGARPASRWETMLLFMNGQPFNEIDPIFQKDLSFFIFTLPALAFVRSWCVTLVAATLLVCAAFYYVAAPLRGERFVLQGRVKRHLAVLGALLFLLIAAGHWLGRYELLYSQTGAVYGVGYTDSHVTLPALGFLAVVAILCAAALLAASFLFRRNMVFLYIIGAWVALNLVAGSLIPMLVQRLQVEPSELARERPFLAHNIAHTRKAYGLSEIETRSHPARGEIDAATVAANQGTISNVRLWDEGPLLQSYNQIQFFRLYYDFLAVHTDRYIVEDTLRQVMLATRELSAEKLPEEAQRWVNRHLQFTHGYGVAVSPVTEVAAGGRPSFLIKNVPPAGEIQLNRPEIYFGLKSLDFLIVRSKMQEFNYPGPDGPVYTRYGGEGGVALNSFFRRLVYALKFADLNILISGEIQPESLIQYRRTVQERFTSVTPFLLRDREAYSVVADGRLFWIQDAYTYTQRYPYATPWERRFNYLRNSVKAVVDAYHGSIDYYVCDPADPLIRAYQAIFPNFFKPITEMPDFLRAHTRYPLDLFTVQTEMLLQYHMEDAIVFYNKEDQWSIPVQSSFGEAQALKPYYIVGRLPGEAQEEFLLIQPFTPSNRHNLVGWIAARSDGDRYGEMLLFRFPTGRHVDGPNQVEARIDNDAVISEQFTLWGQVGSEIFRGILLVIPVGDAVLYAEPVFLKPETLDFPELRRIILADSRQVVMHKTMEASIQALVGEGPAIAPMLEEDQALIDAGAPSGPGFEGLERIQEGLQEVVGRLQELLQELKRMSPGSNERKSAAD</sequence>
<feature type="transmembrane region" description="Helical" evidence="5">
    <location>
        <begin position="268"/>
        <end position="290"/>
    </location>
</feature>
<feature type="transmembrane region" description="Helical" evidence="5">
    <location>
        <begin position="224"/>
        <end position="242"/>
    </location>
</feature>
<dbReference type="EMBL" id="UPXX01000027">
    <property type="protein sequence ID" value="VBB44178.1"/>
    <property type="molecule type" value="Genomic_DNA"/>
</dbReference>
<protein>
    <recommendedName>
        <fullName evidence="5">UPF0182 protein TRIP_B330350</fullName>
    </recommendedName>
</protein>
<keyword evidence="2 5" id="KW-0812">Transmembrane</keyword>
<organism evidence="6">
    <name type="scientific">Uncultured Desulfatiglans sp</name>
    <dbReference type="NCBI Taxonomy" id="1748965"/>
    <lineage>
        <taxon>Bacteria</taxon>
        <taxon>Pseudomonadati</taxon>
        <taxon>Thermodesulfobacteriota</taxon>
        <taxon>Desulfobacteria</taxon>
        <taxon>Desulfatiglandales</taxon>
        <taxon>Desulfatiglandaceae</taxon>
        <taxon>Desulfatiglans</taxon>
        <taxon>environmental samples</taxon>
    </lineage>
</organism>
<evidence type="ECO:0000256" key="5">
    <source>
        <dbReference type="HAMAP-Rule" id="MF_01600"/>
    </source>
</evidence>
<dbReference type="InterPro" id="IPR005372">
    <property type="entry name" value="UPF0182"/>
</dbReference>
<dbReference type="Pfam" id="PF03699">
    <property type="entry name" value="UPF0182"/>
    <property type="match status" value="1"/>
</dbReference>
<name>A0A653A894_UNCDX</name>
<feature type="transmembrane region" description="Helical" evidence="5">
    <location>
        <begin position="171"/>
        <end position="204"/>
    </location>
</feature>
<feature type="transmembrane region" description="Helical" evidence="5">
    <location>
        <begin position="295"/>
        <end position="318"/>
    </location>
</feature>
<keyword evidence="1 5" id="KW-1003">Cell membrane</keyword>
<feature type="transmembrane region" description="Helical" evidence="5">
    <location>
        <begin position="33"/>
        <end position="55"/>
    </location>
</feature>
<evidence type="ECO:0000256" key="3">
    <source>
        <dbReference type="ARBA" id="ARBA00022989"/>
    </source>
</evidence>
<dbReference type="AlphaFoldDB" id="A0A653A894"/>
<dbReference type="PANTHER" id="PTHR39344">
    <property type="entry name" value="UPF0182 PROTEIN SLL1060"/>
    <property type="match status" value="1"/>
</dbReference>
<dbReference type="GO" id="GO:0005886">
    <property type="term" value="C:plasma membrane"/>
    <property type="evidence" value="ECO:0007669"/>
    <property type="project" value="UniProtKB-SubCell"/>
</dbReference>
<dbReference type="HAMAP" id="MF_01600">
    <property type="entry name" value="UPF0182"/>
    <property type="match status" value="1"/>
</dbReference>
<feature type="transmembrane region" description="Helical" evidence="5">
    <location>
        <begin position="75"/>
        <end position="99"/>
    </location>
</feature>
<accession>A0A653A894</accession>
<comment type="similarity">
    <text evidence="5">Belongs to the UPF0182 family.</text>
</comment>
<feature type="transmembrane region" description="Helical" evidence="5">
    <location>
        <begin position="124"/>
        <end position="142"/>
    </location>
</feature>
<evidence type="ECO:0000256" key="4">
    <source>
        <dbReference type="ARBA" id="ARBA00023136"/>
    </source>
</evidence>
<evidence type="ECO:0000313" key="6">
    <source>
        <dbReference type="EMBL" id="VBB44178.1"/>
    </source>
</evidence>
<reference evidence="6" key="1">
    <citation type="submission" date="2018-07" db="EMBL/GenBank/DDBJ databases">
        <authorList>
            <consortium name="Genoscope - CEA"/>
            <person name="William W."/>
        </authorList>
    </citation>
    <scope>NUCLEOTIDE SEQUENCE</scope>
    <source>
        <strain evidence="6">IK1</strain>
    </source>
</reference>
<comment type="subcellular location">
    <subcellularLocation>
        <location evidence="5">Cell membrane</location>
        <topology evidence="5">Multi-pass membrane protein</topology>
    </subcellularLocation>
</comment>
<keyword evidence="3 5" id="KW-1133">Transmembrane helix</keyword>